<dbReference type="EMBL" id="JAGIOL010000002">
    <property type="protein sequence ID" value="MBP2437911.1"/>
    <property type="molecule type" value="Genomic_DNA"/>
</dbReference>
<gene>
    <name evidence="1" type="ORF">JOF34_002555</name>
</gene>
<sequence>MMNQYGQMAMSHWQTHAPQRYAEIDNPTTFFEMLGEQAMEQITSLAAKLEGTDRETEGYLEKVGRLNAARKQAEEIVLSDLVWIPAETTDDETFEEWMAGQSDISSPLHIWARSLESADTPEAREEAELLSPQQMSEELGLSEEMTQRIWDAKFPELEVESAQSRAEITKAHRKLWEKLGRPLPV</sequence>
<comment type="caution">
    <text evidence="1">The sequence shown here is derived from an EMBL/GenBank/DDBJ whole genome shotgun (WGS) entry which is preliminary data.</text>
</comment>
<name>A0ABS4ZN86_9MICO</name>
<keyword evidence="2" id="KW-1185">Reference proteome</keyword>
<organism evidence="1 2">
    <name type="scientific">Microbacterium amylolyticum</name>
    <dbReference type="NCBI Taxonomy" id="936337"/>
    <lineage>
        <taxon>Bacteria</taxon>
        <taxon>Bacillati</taxon>
        <taxon>Actinomycetota</taxon>
        <taxon>Actinomycetes</taxon>
        <taxon>Micrococcales</taxon>
        <taxon>Microbacteriaceae</taxon>
        <taxon>Microbacterium</taxon>
    </lineage>
</organism>
<evidence type="ECO:0000313" key="2">
    <source>
        <dbReference type="Proteomes" id="UP001519362"/>
    </source>
</evidence>
<dbReference type="Proteomes" id="UP001519362">
    <property type="component" value="Unassembled WGS sequence"/>
</dbReference>
<dbReference type="RefSeq" id="WP_206527957.1">
    <property type="nucleotide sequence ID" value="NZ_CP049254.1"/>
</dbReference>
<reference evidence="1 2" key="1">
    <citation type="submission" date="2021-03" db="EMBL/GenBank/DDBJ databases">
        <title>Sequencing the genomes of 1000 actinobacteria strains.</title>
        <authorList>
            <person name="Klenk H.-P."/>
        </authorList>
    </citation>
    <scope>NUCLEOTIDE SEQUENCE [LARGE SCALE GENOMIC DNA]</scope>
    <source>
        <strain evidence="1 2">DSM 24221</strain>
    </source>
</reference>
<proteinExistence type="predicted"/>
<evidence type="ECO:0000313" key="1">
    <source>
        <dbReference type="EMBL" id="MBP2437911.1"/>
    </source>
</evidence>
<protein>
    <submittedName>
        <fullName evidence="1">Uncharacterized protein</fullName>
    </submittedName>
</protein>
<accession>A0ABS4ZN86</accession>